<name>A0A0V1MBB8_9BILA</name>
<proteinExistence type="predicted"/>
<evidence type="ECO:0000313" key="1">
    <source>
        <dbReference type="EMBL" id="KRZ68965.1"/>
    </source>
</evidence>
<keyword evidence="2" id="KW-1185">Reference proteome</keyword>
<reference evidence="1 2" key="1">
    <citation type="submission" date="2015-01" db="EMBL/GenBank/DDBJ databases">
        <title>Evolution of Trichinella species and genotypes.</title>
        <authorList>
            <person name="Korhonen P.K."/>
            <person name="Edoardo P."/>
            <person name="Giuseppe L.R."/>
            <person name="Gasser R.B."/>
        </authorList>
    </citation>
    <scope>NUCLEOTIDE SEQUENCE [LARGE SCALE GENOMIC DNA]</scope>
    <source>
        <strain evidence="1">ISS1980</strain>
    </source>
</reference>
<gene>
    <name evidence="1" type="ORF">T10_433</name>
</gene>
<protein>
    <submittedName>
        <fullName evidence="1">Uncharacterized protein</fullName>
    </submittedName>
</protein>
<comment type="caution">
    <text evidence="1">The sequence shown here is derived from an EMBL/GenBank/DDBJ whole genome shotgun (WGS) entry which is preliminary data.</text>
</comment>
<evidence type="ECO:0000313" key="2">
    <source>
        <dbReference type="Proteomes" id="UP000054843"/>
    </source>
</evidence>
<dbReference type="AlphaFoldDB" id="A0A0V1MBB8"/>
<accession>A0A0V1MBB8</accession>
<dbReference type="EMBL" id="JYDO01000149">
    <property type="protein sequence ID" value="KRZ68965.1"/>
    <property type="molecule type" value="Genomic_DNA"/>
</dbReference>
<dbReference type="Proteomes" id="UP000054843">
    <property type="component" value="Unassembled WGS sequence"/>
</dbReference>
<organism evidence="1 2">
    <name type="scientific">Trichinella papuae</name>
    <dbReference type="NCBI Taxonomy" id="268474"/>
    <lineage>
        <taxon>Eukaryota</taxon>
        <taxon>Metazoa</taxon>
        <taxon>Ecdysozoa</taxon>
        <taxon>Nematoda</taxon>
        <taxon>Enoplea</taxon>
        <taxon>Dorylaimia</taxon>
        <taxon>Trichinellida</taxon>
        <taxon>Trichinellidae</taxon>
        <taxon>Trichinella</taxon>
    </lineage>
</organism>
<dbReference type="OrthoDB" id="5919964at2759"/>
<sequence length="157" mass="17735">MKAYLIFMSCFRYDVQKYNSKLYTCKQQVNVKVFHNLSKCPSCVMTLSNINSSVVNFVVINILVLNNKHPRKVLFFGNPKSVSHLAALSTLDDIPGRSQDAHLEPKLHVNHLNDSWLVVAISGKRMDLKHFRASSPLVIRKQSTATPTSPVLQLDQV</sequence>